<proteinExistence type="predicted"/>
<sequence>MAPAQLENSEKCTEEYMAPAQLEKGEARVLEYKAPAQSENIEQSTAEYIARAQIENSDNNREQTAQANQGLHGIRIAKKKISLNGSKAVNYKLLDINHKRLLQETTK</sequence>
<name>A0AAV7SCS6_PLEWA</name>
<dbReference type="AlphaFoldDB" id="A0AAV7SCS6"/>
<comment type="caution">
    <text evidence="1">The sequence shown here is derived from an EMBL/GenBank/DDBJ whole genome shotgun (WGS) entry which is preliminary data.</text>
</comment>
<evidence type="ECO:0000313" key="1">
    <source>
        <dbReference type="EMBL" id="KAJ1162077.1"/>
    </source>
</evidence>
<accession>A0AAV7SCS6</accession>
<evidence type="ECO:0000313" key="2">
    <source>
        <dbReference type="Proteomes" id="UP001066276"/>
    </source>
</evidence>
<organism evidence="1 2">
    <name type="scientific">Pleurodeles waltl</name>
    <name type="common">Iberian ribbed newt</name>
    <dbReference type="NCBI Taxonomy" id="8319"/>
    <lineage>
        <taxon>Eukaryota</taxon>
        <taxon>Metazoa</taxon>
        <taxon>Chordata</taxon>
        <taxon>Craniata</taxon>
        <taxon>Vertebrata</taxon>
        <taxon>Euteleostomi</taxon>
        <taxon>Amphibia</taxon>
        <taxon>Batrachia</taxon>
        <taxon>Caudata</taxon>
        <taxon>Salamandroidea</taxon>
        <taxon>Salamandridae</taxon>
        <taxon>Pleurodelinae</taxon>
        <taxon>Pleurodeles</taxon>
    </lineage>
</organism>
<keyword evidence="2" id="KW-1185">Reference proteome</keyword>
<dbReference type="Proteomes" id="UP001066276">
    <property type="component" value="Chromosome 4_2"/>
</dbReference>
<dbReference type="EMBL" id="JANPWB010000008">
    <property type="protein sequence ID" value="KAJ1162077.1"/>
    <property type="molecule type" value="Genomic_DNA"/>
</dbReference>
<reference evidence="1" key="1">
    <citation type="journal article" date="2022" name="bioRxiv">
        <title>Sequencing and chromosome-scale assembly of the giantPleurodeles waltlgenome.</title>
        <authorList>
            <person name="Brown T."/>
            <person name="Elewa A."/>
            <person name="Iarovenko S."/>
            <person name="Subramanian E."/>
            <person name="Araus A.J."/>
            <person name="Petzold A."/>
            <person name="Susuki M."/>
            <person name="Suzuki K.-i.T."/>
            <person name="Hayashi T."/>
            <person name="Toyoda A."/>
            <person name="Oliveira C."/>
            <person name="Osipova E."/>
            <person name="Leigh N.D."/>
            <person name="Simon A."/>
            <person name="Yun M.H."/>
        </authorList>
    </citation>
    <scope>NUCLEOTIDE SEQUENCE</scope>
    <source>
        <strain evidence="1">20211129_DDA</strain>
        <tissue evidence="1">Liver</tissue>
    </source>
</reference>
<gene>
    <name evidence="1" type="ORF">NDU88_002555</name>
</gene>
<protein>
    <submittedName>
        <fullName evidence="1">Uncharacterized protein</fullName>
    </submittedName>
</protein>